<dbReference type="Proteomes" id="UP000278162">
    <property type="component" value="Unassembled WGS sequence"/>
</dbReference>
<dbReference type="InterPro" id="IPR006059">
    <property type="entry name" value="SBP"/>
</dbReference>
<evidence type="ECO:0000313" key="3">
    <source>
        <dbReference type="Proteomes" id="UP000278162"/>
    </source>
</evidence>
<name>A0A3M8TKJ2_PSEPU</name>
<dbReference type="Gene3D" id="3.40.190.10">
    <property type="entry name" value="Periplasmic binding protein-like II"/>
    <property type="match status" value="2"/>
</dbReference>
<sequence length="337" mass="37034">MAINLSQAHAASDVVTITTWGGSYTTAMQKAFFEPFGKNSDIKIREDQWDGSTARIQAMVDTQQVTWDLVSSTTNVALQGCEEGWLEKIDYSKLGGKEKFMPGAAMECGVAIDNYGIVFAYNKDKYPGGGPTTMADFFDVNKYPGPRALYKGPKYTMEFALIGDGVKPSEVYKVLATEEGVNRAFKKLDSIKPSIKVWWTAGAQPPQLLADGEVSMAISYDGRIQAAIKEYGKNLQIVRDGQALDFDIWVIPKGAKNLAAAEKFLQFTTTPKVAAGLSDYIAYGPAIPSAMPFVKPGIVNDLPNAPENMTNSFTLSAEFWADHEQELTERFNKWLAK</sequence>
<comment type="caution">
    <text evidence="2">The sequence shown here is derived from an EMBL/GenBank/DDBJ whole genome shotgun (WGS) entry which is preliminary data.</text>
</comment>
<dbReference type="PANTHER" id="PTHR30222">
    <property type="entry name" value="SPERMIDINE/PUTRESCINE-BINDING PERIPLASMIC PROTEIN"/>
    <property type="match status" value="1"/>
</dbReference>
<evidence type="ECO:0000313" key="2">
    <source>
        <dbReference type="EMBL" id="RNF94031.1"/>
    </source>
</evidence>
<dbReference type="PANTHER" id="PTHR30222:SF2">
    <property type="entry name" value="ABC TRANSPORTER SUBSTRATE-BINDING PROTEIN"/>
    <property type="match status" value="1"/>
</dbReference>
<keyword evidence="1" id="KW-0732">Signal</keyword>
<accession>A0A3M8TKJ2</accession>
<dbReference type="CDD" id="cd13589">
    <property type="entry name" value="PBP2_polyamine_RpCGA009"/>
    <property type="match status" value="1"/>
</dbReference>
<gene>
    <name evidence="2" type="ORF">EFK07_01330</name>
</gene>
<reference evidence="2 3" key="1">
    <citation type="submission" date="2018-10" db="EMBL/GenBank/DDBJ databases">
        <title>An outbreak of IMP-63 producing strain in France.</title>
        <authorList>
            <person name="Bour M."/>
            <person name="Liapis E."/>
            <person name="Plesiat P."/>
        </authorList>
    </citation>
    <scope>NUCLEOTIDE SEQUENCE [LARGE SCALE GENOMIC DNA]</scope>
    <source>
        <strain evidence="2 3">12917</strain>
    </source>
</reference>
<dbReference type="SUPFAM" id="SSF53850">
    <property type="entry name" value="Periplasmic binding protein-like II"/>
    <property type="match status" value="1"/>
</dbReference>
<dbReference type="AlphaFoldDB" id="A0A3M8TKJ2"/>
<dbReference type="OrthoDB" id="7053620at2"/>
<protein>
    <submittedName>
        <fullName evidence="2">Extracellular solute-binding protein</fullName>
    </submittedName>
</protein>
<dbReference type="Pfam" id="PF13416">
    <property type="entry name" value="SBP_bac_8"/>
    <property type="match status" value="1"/>
</dbReference>
<organism evidence="2 3">
    <name type="scientific">Pseudomonas putida</name>
    <name type="common">Arthrobacter siderocapsulatus</name>
    <dbReference type="NCBI Taxonomy" id="303"/>
    <lineage>
        <taxon>Bacteria</taxon>
        <taxon>Pseudomonadati</taxon>
        <taxon>Pseudomonadota</taxon>
        <taxon>Gammaproteobacteria</taxon>
        <taxon>Pseudomonadales</taxon>
        <taxon>Pseudomonadaceae</taxon>
        <taxon>Pseudomonas</taxon>
    </lineage>
</organism>
<proteinExistence type="predicted"/>
<dbReference type="EMBL" id="RJAI01000002">
    <property type="protein sequence ID" value="RNF94031.1"/>
    <property type="molecule type" value="Genomic_DNA"/>
</dbReference>
<evidence type="ECO:0000256" key="1">
    <source>
        <dbReference type="ARBA" id="ARBA00022729"/>
    </source>
</evidence>